<dbReference type="Gene3D" id="3.40.50.2300">
    <property type="match status" value="1"/>
</dbReference>
<dbReference type="Pfam" id="PF00072">
    <property type="entry name" value="Response_reg"/>
    <property type="match status" value="1"/>
</dbReference>
<sequence>MSCVLIVEDDAQIARALAVNLKARRYDVKLAKDGATALVLAANHHPDAVLLDLGLPDMDGVAVISGLRGWSNVPILVVSARHDGAQKILALDAGADDYVDKPFAMDELLARLRAALRRGAGTASVPVDETSRVVTSDGRLVIDLAETRVTLDGEAVRVTPIEWKILELFARNPDRLLSQRQLLARVWGPGYEEEKHYSRVYLSQLRHKLERYPSAPEWFRTEPGMGYRFTPNG</sequence>
<evidence type="ECO:0000259" key="5">
    <source>
        <dbReference type="PROSITE" id="PS51755"/>
    </source>
</evidence>
<dbReference type="InterPro" id="IPR001789">
    <property type="entry name" value="Sig_transdc_resp-reg_receiver"/>
</dbReference>
<dbReference type="EMBL" id="JALXSQ010000031">
    <property type="protein sequence ID" value="MCT2043235.1"/>
    <property type="molecule type" value="Genomic_DNA"/>
</dbReference>
<organism evidence="6 7">
    <name type="scientific">Pseudoclavibacter albus</name>
    <dbReference type="NCBI Taxonomy" id="272241"/>
    <lineage>
        <taxon>Bacteria</taxon>
        <taxon>Bacillati</taxon>
        <taxon>Actinomycetota</taxon>
        <taxon>Actinomycetes</taxon>
        <taxon>Micrococcales</taxon>
        <taxon>Microbacteriaceae</taxon>
        <taxon>Pseudoclavibacter</taxon>
    </lineage>
</organism>
<dbReference type="InterPro" id="IPR016032">
    <property type="entry name" value="Sig_transdc_resp-reg_C-effctor"/>
</dbReference>
<proteinExistence type="predicted"/>
<feature type="domain" description="Response regulatory" evidence="4">
    <location>
        <begin position="3"/>
        <end position="116"/>
    </location>
</feature>
<keyword evidence="1 3" id="KW-0238">DNA-binding</keyword>
<evidence type="ECO:0000313" key="6">
    <source>
        <dbReference type="EMBL" id="MCT2043235.1"/>
    </source>
</evidence>
<feature type="DNA-binding region" description="OmpR/PhoB-type" evidence="3">
    <location>
        <begin position="131"/>
        <end position="231"/>
    </location>
</feature>
<accession>A0ABT2HY45</accession>
<gene>
    <name evidence="6" type="ORF">M3D15_07815</name>
</gene>
<keyword evidence="7" id="KW-1185">Reference proteome</keyword>
<comment type="caution">
    <text evidence="6">The sequence shown here is derived from an EMBL/GenBank/DDBJ whole genome shotgun (WGS) entry which is preliminary data.</text>
</comment>
<dbReference type="PANTHER" id="PTHR48111">
    <property type="entry name" value="REGULATOR OF RPOS"/>
    <property type="match status" value="1"/>
</dbReference>
<dbReference type="Gene3D" id="1.10.10.10">
    <property type="entry name" value="Winged helix-like DNA-binding domain superfamily/Winged helix DNA-binding domain"/>
    <property type="match status" value="1"/>
</dbReference>
<dbReference type="PROSITE" id="PS51755">
    <property type="entry name" value="OMPR_PHOB"/>
    <property type="match status" value="1"/>
</dbReference>
<feature type="domain" description="OmpR/PhoB-type" evidence="5">
    <location>
        <begin position="131"/>
        <end position="231"/>
    </location>
</feature>
<dbReference type="PROSITE" id="PS50110">
    <property type="entry name" value="RESPONSE_REGULATORY"/>
    <property type="match status" value="1"/>
</dbReference>
<evidence type="ECO:0000256" key="3">
    <source>
        <dbReference type="PROSITE-ProRule" id="PRU01091"/>
    </source>
</evidence>
<dbReference type="InterPro" id="IPR011006">
    <property type="entry name" value="CheY-like_superfamily"/>
</dbReference>
<dbReference type="PANTHER" id="PTHR48111:SF50">
    <property type="entry name" value="KDP OPERON TRANSCRIPTIONAL REGULATORY PROTEIN KDPE"/>
    <property type="match status" value="1"/>
</dbReference>
<dbReference type="SUPFAM" id="SSF46894">
    <property type="entry name" value="C-terminal effector domain of the bipartite response regulators"/>
    <property type="match status" value="1"/>
</dbReference>
<evidence type="ECO:0000313" key="7">
    <source>
        <dbReference type="Proteomes" id="UP001525379"/>
    </source>
</evidence>
<dbReference type="SMART" id="SM00448">
    <property type="entry name" value="REC"/>
    <property type="match status" value="1"/>
</dbReference>
<dbReference type="InterPro" id="IPR039420">
    <property type="entry name" value="WalR-like"/>
</dbReference>
<dbReference type="Gene3D" id="6.10.250.690">
    <property type="match status" value="1"/>
</dbReference>
<dbReference type="SUPFAM" id="SSF52172">
    <property type="entry name" value="CheY-like"/>
    <property type="match status" value="1"/>
</dbReference>
<reference evidence="6 7" key="1">
    <citation type="submission" date="2022-04" db="EMBL/GenBank/DDBJ databases">
        <title>Human microbiome associated bacterial genomes.</title>
        <authorList>
            <person name="Sandstrom S."/>
            <person name="Salamzade R."/>
            <person name="Kalan L.R."/>
        </authorList>
    </citation>
    <scope>NUCLEOTIDE SEQUENCE [LARGE SCALE GENOMIC DNA]</scope>
    <source>
        <strain evidence="7">p3-SID1799</strain>
    </source>
</reference>
<dbReference type="Proteomes" id="UP001525379">
    <property type="component" value="Unassembled WGS sequence"/>
</dbReference>
<evidence type="ECO:0000256" key="2">
    <source>
        <dbReference type="PROSITE-ProRule" id="PRU00169"/>
    </source>
</evidence>
<protein>
    <submittedName>
        <fullName evidence="6">Response regulator</fullName>
    </submittedName>
</protein>
<dbReference type="SMART" id="SM00862">
    <property type="entry name" value="Trans_reg_C"/>
    <property type="match status" value="1"/>
</dbReference>
<name>A0ABT2HY45_9MICO</name>
<dbReference type="CDD" id="cd00383">
    <property type="entry name" value="trans_reg_C"/>
    <property type="match status" value="1"/>
</dbReference>
<keyword evidence="2" id="KW-0597">Phosphoprotein</keyword>
<evidence type="ECO:0000259" key="4">
    <source>
        <dbReference type="PROSITE" id="PS50110"/>
    </source>
</evidence>
<dbReference type="InterPro" id="IPR036388">
    <property type="entry name" value="WH-like_DNA-bd_sf"/>
</dbReference>
<evidence type="ECO:0000256" key="1">
    <source>
        <dbReference type="ARBA" id="ARBA00023125"/>
    </source>
</evidence>
<feature type="modified residue" description="4-aspartylphosphate" evidence="2">
    <location>
        <position position="52"/>
    </location>
</feature>
<dbReference type="Pfam" id="PF00486">
    <property type="entry name" value="Trans_reg_C"/>
    <property type="match status" value="1"/>
</dbReference>
<dbReference type="InterPro" id="IPR001867">
    <property type="entry name" value="OmpR/PhoB-type_DNA-bd"/>
</dbReference>
<dbReference type="RefSeq" id="WP_260104464.1">
    <property type="nucleotide sequence ID" value="NZ_JALXSQ010000031.1"/>
</dbReference>